<feature type="compositionally biased region" description="Basic and acidic residues" evidence="1">
    <location>
        <begin position="249"/>
        <end position="262"/>
    </location>
</feature>
<feature type="compositionally biased region" description="Gly residues" evidence="1">
    <location>
        <begin position="666"/>
        <end position="680"/>
    </location>
</feature>
<dbReference type="EMBL" id="JABELV010000017">
    <property type="protein sequence ID" value="KAG7567016.1"/>
    <property type="molecule type" value="Genomic_DNA"/>
</dbReference>
<dbReference type="Proteomes" id="UP000812966">
    <property type="component" value="Unassembled WGS sequence"/>
</dbReference>
<sequence>MERGLPPRTETDHTRLSIHRPRSENSVVAHNHPQTHHKFSKPHLPLLLVHPPTQEEEQDEVEDDDAIEIDLRGKPTGQHVHIQDDRASARLPPFSSFENPLRYQFPPVRASPPAQLPSGPSTHQLHYQSRPSTRPPSPPLVTRRIVRPEVYTGSLGNSQSNSTKSGHKSTPVSVTSSPSKNSPKSLFTRTELRIGSSSPTILCNASSSQTLRKRQPVPQVQSQPVIDVQHQPHPYSYQKGLAHPAEGLTRPKLEPESPERHSGSNPLIAPPSTGPSRAFSAATFSSQSVPSASKTSPRARYQQLQPTSHRQPPPPTLAPPTFQHLPTSFQSTSSTSTRPYPSLTPRSLYYPHAKTSPFVAQRPRLFQRNSVSEIRMTESISPDRQQSSQQQQTQQQQYRRSGSPMSGQREETPTPTSVKREAPPETEGSGELGEGNKTTGSDPQRQAEAEEARDGLGKTPEFDFSARRHSLATSAFVSPNAGQPGVPLEPIRVGGLYHGQNAPTHPSPLGLGAGPAVPNSSASSVTRTVSGTGVSQPGGPPGPGSASFRKRKESHDRAAGYMDPGLEGGVQGGMPSPAMSVGGGPYHHLPPHNSSSVSNNPASSTSHNNTFQIPAPPVFSNPFGNHPSSSSTSLDRLEPPAKRRGSTYDSRMSHLSIAPTGSPPIGTGGEGGPTQPGGMPGSAIPANGWWAQAPDRRDSTASMYSNRSLASSAGGYGSSTTSYSLMSDKGPYATPPYGMSLHPRSS</sequence>
<feature type="compositionally biased region" description="Polar residues" evidence="1">
    <location>
        <begin position="154"/>
        <end position="164"/>
    </location>
</feature>
<feature type="compositionally biased region" description="Low complexity" evidence="1">
    <location>
        <begin position="708"/>
        <end position="725"/>
    </location>
</feature>
<feature type="compositionally biased region" description="Low complexity" evidence="1">
    <location>
        <begin position="42"/>
        <end position="52"/>
    </location>
</feature>
<gene>
    <name evidence="2" type="ORF">FFLO_01275</name>
</gene>
<feature type="compositionally biased region" description="Polar residues" evidence="1">
    <location>
        <begin position="282"/>
        <end position="310"/>
    </location>
</feature>
<feature type="compositionally biased region" description="Polar residues" evidence="1">
    <location>
        <begin position="622"/>
        <end position="634"/>
    </location>
</feature>
<feature type="compositionally biased region" description="Polar residues" evidence="1">
    <location>
        <begin position="195"/>
        <end position="210"/>
    </location>
</feature>
<feature type="region of interest" description="Disordered" evidence="1">
    <location>
        <begin position="248"/>
        <end position="348"/>
    </location>
</feature>
<proteinExistence type="predicted"/>
<feature type="compositionally biased region" description="Low complexity" evidence="1">
    <location>
        <begin position="327"/>
        <end position="347"/>
    </location>
</feature>
<name>A0A8K0JQQ2_9TREE</name>
<feature type="compositionally biased region" description="Polar residues" evidence="1">
    <location>
        <begin position="118"/>
        <end position="127"/>
    </location>
</feature>
<feature type="compositionally biased region" description="Low complexity" evidence="1">
    <location>
        <begin position="385"/>
        <end position="397"/>
    </location>
</feature>
<comment type="caution">
    <text evidence="2">The sequence shown here is derived from an EMBL/GenBank/DDBJ whole genome shotgun (WGS) entry which is preliminary data.</text>
</comment>
<feature type="compositionally biased region" description="Polar residues" evidence="1">
    <location>
        <begin position="471"/>
        <end position="481"/>
    </location>
</feature>
<feature type="compositionally biased region" description="Polar residues" evidence="1">
    <location>
        <begin position="518"/>
        <end position="529"/>
    </location>
</feature>
<dbReference type="AlphaFoldDB" id="A0A8K0JQQ2"/>
<feature type="compositionally biased region" description="Low complexity" evidence="1">
    <location>
        <begin position="591"/>
        <end position="607"/>
    </location>
</feature>
<reference evidence="2" key="1">
    <citation type="submission" date="2020-04" db="EMBL/GenBank/DDBJ databases">
        <title>Analysis of mating type loci in Filobasidium floriforme.</title>
        <authorList>
            <person name="Nowrousian M."/>
        </authorList>
    </citation>
    <scope>NUCLEOTIDE SEQUENCE</scope>
    <source>
        <strain evidence="2">CBS 6242</strain>
    </source>
</reference>
<feature type="compositionally biased region" description="Basic and acidic residues" evidence="1">
    <location>
        <begin position="445"/>
        <end position="466"/>
    </location>
</feature>
<keyword evidence="3" id="KW-1185">Reference proteome</keyword>
<evidence type="ECO:0000313" key="2">
    <source>
        <dbReference type="EMBL" id="KAG7567016.1"/>
    </source>
</evidence>
<protein>
    <submittedName>
        <fullName evidence="2">Uncharacterized protein</fullName>
    </submittedName>
</protein>
<feature type="compositionally biased region" description="Low complexity" evidence="1">
    <location>
        <begin position="168"/>
        <end position="185"/>
    </location>
</feature>
<feature type="compositionally biased region" description="Acidic residues" evidence="1">
    <location>
        <begin position="54"/>
        <end position="68"/>
    </location>
</feature>
<evidence type="ECO:0000313" key="3">
    <source>
        <dbReference type="Proteomes" id="UP000812966"/>
    </source>
</evidence>
<feature type="region of interest" description="Disordered" evidence="1">
    <location>
        <begin position="377"/>
        <end position="746"/>
    </location>
</feature>
<accession>A0A8K0JQQ2</accession>
<feature type="region of interest" description="Disordered" evidence="1">
    <location>
        <begin position="1"/>
        <end position="223"/>
    </location>
</feature>
<feature type="compositionally biased region" description="Basic and acidic residues" evidence="1">
    <location>
        <begin position="1"/>
        <end position="15"/>
    </location>
</feature>
<organism evidence="2 3">
    <name type="scientific">Filobasidium floriforme</name>
    <dbReference type="NCBI Taxonomy" id="5210"/>
    <lineage>
        <taxon>Eukaryota</taxon>
        <taxon>Fungi</taxon>
        <taxon>Dikarya</taxon>
        <taxon>Basidiomycota</taxon>
        <taxon>Agaricomycotina</taxon>
        <taxon>Tremellomycetes</taxon>
        <taxon>Filobasidiales</taxon>
        <taxon>Filobasidiaceae</taxon>
        <taxon>Filobasidium</taxon>
    </lineage>
</organism>
<evidence type="ECO:0000256" key="1">
    <source>
        <dbReference type="SAM" id="MobiDB-lite"/>
    </source>
</evidence>
<feature type="compositionally biased region" description="Basic and acidic residues" evidence="1">
    <location>
        <begin position="408"/>
        <end position="423"/>
    </location>
</feature>